<evidence type="ECO:0000256" key="2">
    <source>
        <dbReference type="ARBA" id="ARBA00022448"/>
    </source>
</evidence>
<feature type="transmembrane region" description="Helical" evidence="11">
    <location>
        <begin position="6"/>
        <end position="25"/>
    </location>
</feature>
<dbReference type="InterPro" id="IPR018448">
    <property type="entry name" value="TatB"/>
</dbReference>
<reference evidence="12" key="1">
    <citation type="submission" date="2020-10" db="EMBL/GenBank/DDBJ databases">
        <title>Paenihalocynthiibacter styelae gen. nov., sp. nov., isolated from stalked sea squirt Styela clava.</title>
        <authorList>
            <person name="Kim Y.-O."/>
            <person name="Yoon J.-H."/>
        </authorList>
    </citation>
    <scope>NUCLEOTIDE SEQUENCE</scope>
    <source>
        <strain evidence="12">MYP1-1</strain>
    </source>
</reference>
<name>A0A8J7IEK4_9RHOB</name>
<evidence type="ECO:0000313" key="13">
    <source>
        <dbReference type="Proteomes" id="UP000640583"/>
    </source>
</evidence>
<dbReference type="NCBIfam" id="TIGR01410">
    <property type="entry name" value="tatB"/>
    <property type="match status" value="1"/>
</dbReference>
<feature type="compositionally biased region" description="Low complexity" evidence="10">
    <location>
        <begin position="136"/>
        <end position="147"/>
    </location>
</feature>
<gene>
    <name evidence="9 12" type="primary">tatB</name>
    <name evidence="12" type="ORF">H1D41_14715</name>
</gene>
<evidence type="ECO:0000256" key="7">
    <source>
        <dbReference type="ARBA" id="ARBA00023010"/>
    </source>
</evidence>
<evidence type="ECO:0000256" key="5">
    <source>
        <dbReference type="ARBA" id="ARBA00022927"/>
    </source>
</evidence>
<sequence length="167" mass="17490">MFDLGWTELLLIGIVALIVVGPKDLPGMFRQLGRFTGKMRGMAREFQRAMEDAADESGVKDIKNMGADVNKTLKAATNPVGASLDAVKDATKGWSSSLTEGTAGPETQKLAKERAEAAEKIRAKAAEKATERKAAEAAAAEAETQAPEPAPAPEATPAPDAPSNKDA</sequence>
<evidence type="ECO:0000256" key="11">
    <source>
        <dbReference type="SAM" id="Phobius"/>
    </source>
</evidence>
<dbReference type="PRINTS" id="PR01506">
    <property type="entry name" value="TATBPROTEIN"/>
</dbReference>
<keyword evidence="3 9" id="KW-1003">Cell membrane</keyword>
<dbReference type="EMBL" id="JADCKQ010000012">
    <property type="protein sequence ID" value="MBI1494894.1"/>
    <property type="molecule type" value="Genomic_DNA"/>
</dbReference>
<organism evidence="12 13">
    <name type="scientific">Halocynthiibacter styelae</name>
    <dbReference type="NCBI Taxonomy" id="2761955"/>
    <lineage>
        <taxon>Bacteria</taxon>
        <taxon>Pseudomonadati</taxon>
        <taxon>Pseudomonadota</taxon>
        <taxon>Alphaproteobacteria</taxon>
        <taxon>Rhodobacterales</taxon>
        <taxon>Paracoccaceae</taxon>
        <taxon>Halocynthiibacter</taxon>
    </lineage>
</organism>
<dbReference type="InterPro" id="IPR003369">
    <property type="entry name" value="TatA/B/E"/>
</dbReference>
<comment type="subunit">
    <text evidence="9">The Tat system comprises two distinct complexes: a TatABC complex, containing multiple copies of TatA, TatB and TatC subunits, and a separate TatA complex, containing only TatA subunits. Substrates initially bind to the TatABC complex, which probably triggers association of the separate TatA complex to form the active translocon.</text>
</comment>
<evidence type="ECO:0000313" key="12">
    <source>
        <dbReference type="EMBL" id="MBI1494894.1"/>
    </source>
</evidence>
<dbReference type="Proteomes" id="UP000640583">
    <property type="component" value="Unassembled WGS sequence"/>
</dbReference>
<keyword evidence="13" id="KW-1185">Reference proteome</keyword>
<evidence type="ECO:0000256" key="1">
    <source>
        <dbReference type="ARBA" id="ARBA00004167"/>
    </source>
</evidence>
<feature type="compositionally biased region" description="Pro residues" evidence="10">
    <location>
        <begin position="148"/>
        <end position="160"/>
    </location>
</feature>
<dbReference type="GO" id="GO:0043953">
    <property type="term" value="P:protein transport by the Tat complex"/>
    <property type="evidence" value="ECO:0007669"/>
    <property type="project" value="UniProtKB-UniRule"/>
</dbReference>
<accession>A0A8J7IEK4</accession>
<evidence type="ECO:0000256" key="3">
    <source>
        <dbReference type="ARBA" id="ARBA00022475"/>
    </source>
</evidence>
<protein>
    <recommendedName>
        <fullName evidence="9">Sec-independent protein translocase protein TatB</fullName>
    </recommendedName>
</protein>
<comment type="subcellular location">
    <subcellularLocation>
        <location evidence="9">Cell membrane</location>
        <topology evidence="9">Single-pass membrane protein</topology>
    </subcellularLocation>
    <subcellularLocation>
        <location evidence="1">Membrane</location>
        <topology evidence="1">Single-pass membrane protein</topology>
    </subcellularLocation>
</comment>
<proteinExistence type="inferred from homology"/>
<dbReference type="GO" id="GO:0008320">
    <property type="term" value="F:protein transmembrane transporter activity"/>
    <property type="evidence" value="ECO:0007669"/>
    <property type="project" value="UniProtKB-UniRule"/>
</dbReference>
<evidence type="ECO:0000256" key="10">
    <source>
        <dbReference type="SAM" id="MobiDB-lite"/>
    </source>
</evidence>
<evidence type="ECO:0000256" key="8">
    <source>
        <dbReference type="ARBA" id="ARBA00023136"/>
    </source>
</evidence>
<dbReference type="PANTHER" id="PTHR33162:SF1">
    <property type="entry name" value="SEC-INDEPENDENT PROTEIN TRANSLOCASE PROTEIN TATA, CHLOROPLASTIC"/>
    <property type="match status" value="1"/>
</dbReference>
<feature type="compositionally biased region" description="Basic and acidic residues" evidence="10">
    <location>
        <begin position="109"/>
        <end position="135"/>
    </location>
</feature>
<comment type="caution">
    <text evidence="12">The sequence shown here is derived from an EMBL/GenBank/DDBJ whole genome shotgun (WGS) entry which is preliminary data.</text>
</comment>
<keyword evidence="5 9" id="KW-0653">Protein transport</keyword>
<dbReference type="AlphaFoldDB" id="A0A8J7IEK4"/>
<dbReference type="Gene3D" id="1.20.5.3310">
    <property type="match status" value="1"/>
</dbReference>
<comment type="similarity">
    <text evidence="9">Belongs to the TatB family.</text>
</comment>
<keyword evidence="7 9" id="KW-0811">Translocation</keyword>
<evidence type="ECO:0000256" key="9">
    <source>
        <dbReference type="HAMAP-Rule" id="MF_00237"/>
    </source>
</evidence>
<feature type="region of interest" description="Disordered" evidence="10">
    <location>
        <begin position="91"/>
        <end position="167"/>
    </location>
</feature>
<dbReference type="HAMAP" id="MF_00237">
    <property type="entry name" value="TatB"/>
    <property type="match status" value="1"/>
</dbReference>
<dbReference type="PANTHER" id="PTHR33162">
    <property type="entry name" value="SEC-INDEPENDENT PROTEIN TRANSLOCASE PROTEIN TATA, CHLOROPLASTIC"/>
    <property type="match status" value="1"/>
</dbReference>
<dbReference type="RefSeq" id="WP_228849628.1">
    <property type="nucleotide sequence ID" value="NZ_JADCKQ010000012.1"/>
</dbReference>
<dbReference type="Pfam" id="PF02416">
    <property type="entry name" value="TatA_B_E"/>
    <property type="match status" value="1"/>
</dbReference>
<keyword evidence="6 9" id="KW-1133">Transmembrane helix</keyword>
<evidence type="ECO:0000256" key="4">
    <source>
        <dbReference type="ARBA" id="ARBA00022692"/>
    </source>
</evidence>
<keyword evidence="2 9" id="KW-0813">Transport</keyword>
<keyword evidence="8 9" id="KW-0472">Membrane</keyword>
<dbReference type="GO" id="GO:0033281">
    <property type="term" value="C:TAT protein transport complex"/>
    <property type="evidence" value="ECO:0007669"/>
    <property type="project" value="UniProtKB-UniRule"/>
</dbReference>
<comment type="function">
    <text evidence="9">Part of the twin-arginine translocation (Tat) system that transports large folded proteins containing a characteristic twin-arginine motif in their signal peptide across membranes. Together with TatC, TatB is part of a receptor directly interacting with Tat signal peptides. TatB may form an oligomeric binding site that transiently accommodates folded Tat precursor proteins before their translocation.</text>
</comment>
<evidence type="ECO:0000256" key="6">
    <source>
        <dbReference type="ARBA" id="ARBA00022989"/>
    </source>
</evidence>
<keyword evidence="4 9" id="KW-0812">Transmembrane</keyword>